<gene>
    <name evidence="3" type="ORF">GCM10020366_46720</name>
</gene>
<evidence type="ECO:0000259" key="1">
    <source>
        <dbReference type="Pfam" id="PF09664"/>
    </source>
</evidence>
<protein>
    <recommendedName>
        <fullName evidence="5">TIGR02679 family protein</fullName>
    </recommendedName>
</protein>
<dbReference type="EMBL" id="BAAAYK010000038">
    <property type="protein sequence ID" value="GAA3361706.1"/>
    <property type="molecule type" value="Genomic_DNA"/>
</dbReference>
<accession>A0ABP6RW25</accession>
<dbReference type="Pfam" id="PF09664">
    <property type="entry name" value="DUF2399"/>
    <property type="match status" value="1"/>
</dbReference>
<comment type="caution">
    <text evidence="3">The sequence shown here is derived from an EMBL/GenBank/DDBJ whole genome shotgun (WGS) entry which is preliminary data.</text>
</comment>
<reference evidence="4" key="1">
    <citation type="journal article" date="2019" name="Int. J. Syst. Evol. Microbiol.">
        <title>The Global Catalogue of Microorganisms (GCM) 10K type strain sequencing project: providing services to taxonomists for standard genome sequencing and annotation.</title>
        <authorList>
            <consortium name="The Broad Institute Genomics Platform"/>
            <consortium name="The Broad Institute Genome Sequencing Center for Infectious Disease"/>
            <person name="Wu L."/>
            <person name="Ma J."/>
        </authorList>
    </citation>
    <scope>NUCLEOTIDE SEQUENCE [LARGE SCALE GENOMIC DNA]</scope>
    <source>
        <strain evidence="4">JCM 9687</strain>
    </source>
</reference>
<feature type="domain" description="DUF2399" evidence="1">
    <location>
        <begin position="265"/>
        <end position="419"/>
    </location>
</feature>
<sequence length="425" mass="45767">MAEVSARVREQVRAAWGGAVLREFWAQAREALESAKRPDRFSVALPDETTRAAVSEIYGRELYLGHSRIMVAKLDQVLRADGRFGLGLAQVLEVLHGEPVATAGSGAPEPGSAAIAQAHAALAAHGLDRSPWAEAWARWLHQYGRVAEAELPRLTDRAGSVLAALALDPGAAPAVWVSRADLATPDEPTELDDGGALSRIVLRAAALAHHVDPPAGERERRSLWERCGVTVDDVAGTVLSWALPLRGADAWSRSITGRTELGLPTHLTHRDLAAAPERLVEPGAVVAVCERPRLVEASVRAGIRHPLVCVSGTPSTVALALLDRLRADGALLRHHGDFDWPGIAVARSLWSERQVGLWRMSAADYRAAVDRAARERLDLPNLVGTPVETPWDPELAELMSTASRAVEEETFLSTLLDDLRTGTLP</sequence>
<dbReference type="Proteomes" id="UP001500483">
    <property type="component" value="Unassembled WGS sequence"/>
</dbReference>
<evidence type="ECO:0000259" key="2">
    <source>
        <dbReference type="Pfam" id="PF11796"/>
    </source>
</evidence>
<proteinExistence type="predicted"/>
<feature type="domain" description="Conserved hypothetical protein CHP02679 N terminus" evidence="2">
    <location>
        <begin position="43"/>
        <end position="244"/>
    </location>
</feature>
<name>A0ABP6RW25_9PSEU</name>
<dbReference type="RefSeq" id="WP_258342184.1">
    <property type="nucleotide sequence ID" value="NZ_BAAAYK010000038.1"/>
</dbReference>
<dbReference type="InterPro" id="IPR024466">
    <property type="entry name" value="CHP02679_N"/>
</dbReference>
<dbReference type="InterPro" id="IPR024465">
    <property type="entry name" value="DUF2399"/>
</dbReference>
<dbReference type="Pfam" id="PF11796">
    <property type="entry name" value="DUF3323"/>
    <property type="match status" value="1"/>
</dbReference>
<evidence type="ECO:0008006" key="5">
    <source>
        <dbReference type="Google" id="ProtNLM"/>
    </source>
</evidence>
<evidence type="ECO:0000313" key="3">
    <source>
        <dbReference type="EMBL" id="GAA3361706.1"/>
    </source>
</evidence>
<organism evidence="3 4">
    <name type="scientific">Saccharopolyspora gregorii</name>
    <dbReference type="NCBI Taxonomy" id="33914"/>
    <lineage>
        <taxon>Bacteria</taxon>
        <taxon>Bacillati</taxon>
        <taxon>Actinomycetota</taxon>
        <taxon>Actinomycetes</taxon>
        <taxon>Pseudonocardiales</taxon>
        <taxon>Pseudonocardiaceae</taxon>
        <taxon>Saccharopolyspora</taxon>
    </lineage>
</organism>
<keyword evidence="4" id="KW-1185">Reference proteome</keyword>
<evidence type="ECO:0000313" key="4">
    <source>
        <dbReference type="Proteomes" id="UP001500483"/>
    </source>
</evidence>